<keyword evidence="3" id="KW-1185">Reference proteome</keyword>
<gene>
    <name evidence="2" type="ordered locus">Olsu_0591</name>
</gene>
<dbReference type="AlphaFoldDB" id="E1QZ92"/>
<dbReference type="Pfam" id="PF04991">
    <property type="entry name" value="LicD"/>
    <property type="match status" value="1"/>
</dbReference>
<dbReference type="PATRIC" id="fig|633147.7.peg.961"/>
<evidence type="ECO:0000313" key="3">
    <source>
        <dbReference type="Proteomes" id="UP000000333"/>
    </source>
</evidence>
<dbReference type="PANTHER" id="PTHR43404:SF2">
    <property type="entry name" value="LIPOPOLYSACCHARIDE CHOLINEPHOSPHOTRANSFERASE LICD"/>
    <property type="match status" value="1"/>
</dbReference>
<dbReference type="PANTHER" id="PTHR43404">
    <property type="entry name" value="LIPOPOLYSACCHARIDE CHOLINEPHOSPHOTRANSFERASE LICD"/>
    <property type="match status" value="1"/>
</dbReference>
<dbReference type="HOGENOM" id="CLU_075543_0_0_11"/>
<dbReference type="EMBL" id="CP002106">
    <property type="protein sequence ID" value="ADK67706.1"/>
    <property type="molecule type" value="Genomic_DNA"/>
</dbReference>
<dbReference type="GeneID" id="78512018"/>
<proteinExistence type="predicted"/>
<protein>
    <submittedName>
        <fullName evidence="2">LicD family protein</fullName>
    </submittedName>
</protein>
<dbReference type="InterPro" id="IPR007074">
    <property type="entry name" value="LicD/FKTN/FKRP_NTP_transf"/>
</dbReference>
<dbReference type="InterPro" id="IPR052942">
    <property type="entry name" value="LPS_cholinephosphotransferase"/>
</dbReference>
<evidence type="ECO:0000259" key="1">
    <source>
        <dbReference type="Pfam" id="PF04991"/>
    </source>
</evidence>
<dbReference type="RefSeq" id="WP_013251458.1">
    <property type="nucleotide sequence ID" value="NC_014363.1"/>
</dbReference>
<dbReference type="GO" id="GO:0009100">
    <property type="term" value="P:glycoprotein metabolic process"/>
    <property type="evidence" value="ECO:0007669"/>
    <property type="project" value="UniProtKB-ARBA"/>
</dbReference>
<dbReference type="STRING" id="633147.Olsu_0591"/>
<feature type="domain" description="LicD/FKTN/FKRP nucleotidyltransferase" evidence="1">
    <location>
        <begin position="27"/>
        <end position="257"/>
    </location>
</feature>
<name>E1QZ92_OLSUV</name>
<organism evidence="2 3">
    <name type="scientific">Olsenella uli (strain ATCC 49627 / DSM 7084 / CCUG 31166 / CIP 109912 / JCM 12494 / LMG 11480 / NCIMB 702895 / VPI D76D-27C)</name>
    <name type="common">Lactobacillus uli</name>
    <dbReference type="NCBI Taxonomy" id="633147"/>
    <lineage>
        <taxon>Bacteria</taxon>
        <taxon>Bacillati</taxon>
        <taxon>Actinomycetota</taxon>
        <taxon>Coriobacteriia</taxon>
        <taxon>Coriobacteriales</taxon>
        <taxon>Atopobiaceae</taxon>
        <taxon>Olsenella</taxon>
    </lineage>
</organism>
<dbReference type="eggNOG" id="COG3475">
    <property type="taxonomic scope" value="Bacteria"/>
</dbReference>
<dbReference type="OrthoDB" id="3780655at2"/>
<sequence>MREYDAETLRHVQQCELKILKDVARICDGQGLTYFGLAGTGIGAIRHKGFIPWDDDIDIGMPARDLEQLVKIIREEHAGTYDVINADIDSNYPLATTRIMLKGTQFCEETLSELPLDLGIFLDMYAFDNVADDENAYRKQAWDAWFWAHIRILISVSHPVIQVRGWRGLLLRFACAGAHAFARILRISPEFAYRKEREARRRYANEATSRIGYLCDTNRFTQTYAWDDIKPFLDLDFEDMKLHFPREIDAMLREMFGDYMQLPPVEKRKNHFPARLDFGAY</sequence>
<reference evidence="2 3" key="1">
    <citation type="journal article" date="2010" name="Stand. Genomic Sci.">
        <title>Complete genome sequence of Olsenella uli type strain (VPI D76D-27C).</title>
        <authorList>
            <person name="Goker M."/>
            <person name="Held B."/>
            <person name="Lucas S."/>
            <person name="Nolan M."/>
            <person name="Yasawong M."/>
            <person name="Glavina Del Rio T."/>
            <person name="Tice H."/>
            <person name="Cheng J.F."/>
            <person name="Bruce D."/>
            <person name="Detter J.C."/>
            <person name="Tapia R."/>
            <person name="Han C."/>
            <person name="Goodwin L."/>
            <person name="Pitluck S."/>
            <person name="Liolios K."/>
            <person name="Ivanova N."/>
            <person name="Mavromatis K."/>
            <person name="Mikhailova N."/>
            <person name="Pati A."/>
            <person name="Chen A."/>
            <person name="Palaniappan K."/>
            <person name="Land M."/>
            <person name="Hauser L."/>
            <person name="Chang Y.J."/>
            <person name="Jeffries C.D."/>
            <person name="Rohde M."/>
            <person name="Sikorski J."/>
            <person name="Pukall R."/>
            <person name="Woyke T."/>
            <person name="Bristow J."/>
            <person name="Eisen J.A."/>
            <person name="Markowitz V."/>
            <person name="Hugenholtz P."/>
            <person name="Kyrpides N.C."/>
            <person name="Klenk H.P."/>
            <person name="Lapidus A."/>
        </authorList>
    </citation>
    <scope>NUCLEOTIDE SEQUENCE [LARGE SCALE GENOMIC DNA]</scope>
    <source>
        <strain evidence="3">ATCC 49627 / DSM 7084 / CIP 109912 / JCM 12494 / NCIMB 702895 / VPI D76D-27C</strain>
    </source>
</reference>
<dbReference type="KEGG" id="ols:Olsu_0591"/>
<evidence type="ECO:0000313" key="2">
    <source>
        <dbReference type="EMBL" id="ADK67706.1"/>
    </source>
</evidence>
<accession>E1QZ92</accession>
<dbReference type="Proteomes" id="UP000000333">
    <property type="component" value="Chromosome"/>
</dbReference>